<comment type="caution">
    <text evidence="8">The sequence shown here is derived from an EMBL/GenBank/DDBJ whole genome shotgun (WGS) entry which is preliminary data.</text>
</comment>
<sequence>MTSALNHAPLPNFAKIFKRGEPQYDEHCYQYASSSHTHGIIQPKYIIYPTGDDEVIKAIQYAKANKLAVAVRTGGHQYSGASSTYGENIQLALSRTYVDFRWDNADYTLVTVGISYSLRVFHEKLTAKGRFVSHGQCSHVHLGGHVQSGGYGQLARSFGLLADHVQKIRIITADGQPRVIQRGVEEDKDLFFAVLGGSPGNFGVLTHVTLRVHRDEDHPVSRGLKILYPYNRDRLKRLLDVMVQMANDKLFPADYDYCLTVLSADSLIVPAFSPDLDQIFRTEHPEAFGTNGLFIWPPMIIVYAQWANLEGEGQPYDPTFFDNIKRAGGKMPQIPFLGIKVDDDRHWPLSELTGQWIFQNVREFEKPYVKRTFMSNSKTLVEDGWTDYVSDRIHEIEGNPFNGCDLSIQIQNFGGDYSRLVQNNDGSTAISWRDSHICCVLDCFHKGFPSARKNAKEWQKENDKCVGRADSKFCKEDRRVLWGSHDLNLDQVHDHYFDKGHAISSKTKYERLCEIKKKVDPDDIFTPNGFCVGAPPVAAAVNDEAEDLKTQLDLGRIAQTALLAIGSIFPTFKASFLEKKLEKVAASIAVVDSHVQQQAEFLATMCNDPEMSEKLRKRRAEHEAQLEKQPE</sequence>
<evidence type="ECO:0000313" key="8">
    <source>
        <dbReference type="EMBL" id="KAF9317644.1"/>
    </source>
</evidence>
<protein>
    <recommendedName>
        <fullName evidence="7">FAD-binding PCMH-type domain-containing protein</fullName>
    </recommendedName>
</protein>
<dbReference type="Proteomes" id="UP000696485">
    <property type="component" value="Unassembled WGS sequence"/>
</dbReference>
<dbReference type="Gene3D" id="3.40.462.20">
    <property type="match status" value="1"/>
</dbReference>
<keyword evidence="9" id="KW-1185">Reference proteome</keyword>
<dbReference type="SUPFAM" id="SSF56176">
    <property type="entry name" value="FAD-binding/transporter-associated domain-like"/>
    <property type="match status" value="1"/>
</dbReference>
<evidence type="ECO:0000256" key="1">
    <source>
        <dbReference type="ARBA" id="ARBA00001974"/>
    </source>
</evidence>
<dbReference type="InterPro" id="IPR036318">
    <property type="entry name" value="FAD-bd_PCMH-like_sf"/>
</dbReference>
<evidence type="ECO:0000256" key="5">
    <source>
        <dbReference type="ARBA" id="ARBA00023002"/>
    </source>
</evidence>
<dbReference type="PANTHER" id="PTHR42973">
    <property type="entry name" value="BINDING OXIDOREDUCTASE, PUTATIVE (AFU_ORTHOLOGUE AFUA_1G17690)-RELATED"/>
    <property type="match status" value="1"/>
</dbReference>
<dbReference type="Gene3D" id="3.30.465.10">
    <property type="match status" value="2"/>
</dbReference>
<dbReference type="InterPro" id="IPR016166">
    <property type="entry name" value="FAD-bd_PCMH"/>
</dbReference>
<dbReference type="GO" id="GO:0071949">
    <property type="term" value="F:FAD binding"/>
    <property type="evidence" value="ECO:0007669"/>
    <property type="project" value="InterPro"/>
</dbReference>
<evidence type="ECO:0000313" key="9">
    <source>
        <dbReference type="Proteomes" id="UP000696485"/>
    </source>
</evidence>
<organism evidence="8 9">
    <name type="scientific">Podila minutissima</name>
    <dbReference type="NCBI Taxonomy" id="64525"/>
    <lineage>
        <taxon>Eukaryota</taxon>
        <taxon>Fungi</taxon>
        <taxon>Fungi incertae sedis</taxon>
        <taxon>Mucoromycota</taxon>
        <taxon>Mortierellomycotina</taxon>
        <taxon>Mortierellomycetes</taxon>
        <taxon>Mortierellales</taxon>
        <taxon>Mortierellaceae</taxon>
        <taxon>Podila</taxon>
    </lineage>
</organism>
<comment type="cofactor">
    <cofactor evidence="1">
        <name>FAD</name>
        <dbReference type="ChEBI" id="CHEBI:57692"/>
    </cofactor>
</comment>
<proteinExistence type="inferred from homology"/>
<dbReference type="Pfam" id="PF01565">
    <property type="entry name" value="FAD_binding_4"/>
    <property type="match status" value="1"/>
</dbReference>
<evidence type="ECO:0000259" key="7">
    <source>
        <dbReference type="PROSITE" id="PS51387"/>
    </source>
</evidence>
<dbReference type="InterPro" id="IPR016169">
    <property type="entry name" value="FAD-bd_PCMH_sub2"/>
</dbReference>
<feature type="region of interest" description="Disordered" evidence="6">
    <location>
        <begin position="612"/>
        <end position="631"/>
    </location>
</feature>
<comment type="similarity">
    <text evidence="2">Belongs to the oxygen-dependent FAD-linked oxidoreductase family.</text>
</comment>
<name>A0A9P5SCC6_9FUNG</name>
<accession>A0A9P5SCC6</accession>
<feature type="compositionally biased region" description="Basic and acidic residues" evidence="6">
    <location>
        <begin position="620"/>
        <end position="631"/>
    </location>
</feature>
<dbReference type="EMBL" id="JAAAUY010001899">
    <property type="protein sequence ID" value="KAF9317644.1"/>
    <property type="molecule type" value="Genomic_DNA"/>
</dbReference>
<dbReference type="InterPro" id="IPR006094">
    <property type="entry name" value="Oxid_FAD_bind_N"/>
</dbReference>
<dbReference type="AlphaFoldDB" id="A0A9P5SCC6"/>
<keyword evidence="3" id="KW-0285">Flavoprotein</keyword>
<evidence type="ECO:0000256" key="2">
    <source>
        <dbReference type="ARBA" id="ARBA00005466"/>
    </source>
</evidence>
<evidence type="ECO:0000256" key="4">
    <source>
        <dbReference type="ARBA" id="ARBA00022827"/>
    </source>
</evidence>
<gene>
    <name evidence="8" type="ORF">BG006_003317</name>
</gene>
<reference evidence="8" key="1">
    <citation type="journal article" date="2020" name="Fungal Divers.">
        <title>Resolving the Mortierellaceae phylogeny through synthesis of multi-gene phylogenetics and phylogenomics.</title>
        <authorList>
            <person name="Vandepol N."/>
            <person name="Liber J."/>
            <person name="Desiro A."/>
            <person name="Na H."/>
            <person name="Kennedy M."/>
            <person name="Barry K."/>
            <person name="Grigoriev I.V."/>
            <person name="Miller A.N."/>
            <person name="O'Donnell K."/>
            <person name="Stajich J.E."/>
            <person name="Bonito G."/>
        </authorList>
    </citation>
    <scope>NUCLEOTIDE SEQUENCE</scope>
    <source>
        <strain evidence="8">NVP1</strain>
    </source>
</reference>
<keyword evidence="4" id="KW-0274">FAD</keyword>
<dbReference type="PROSITE" id="PS51387">
    <property type="entry name" value="FAD_PCMH"/>
    <property type="match status" value="1"/>
</dbReference>
<feature type="non-terminal residue" evidence="8">
    <location>
        <position position="631"/>
    </location>
</feature>
<evidence type="ECO:0000256" key="6">
    <source>
        <dbReference type="SAM" id="MobiDB-lite"/>
    </source>
</evidence>
<dbReference type="PANTHER" id="PTHR42973:SF39">
    <property type="entry name" value="FAD-BINDING PCMH-TYPE DOMAIN-CONTAINING PROTEIN"/>
    <property type="match status" value="1"/>
</dbReference>
<feature type="domain" description="FAD-binding PCMH-type" evidence="7">
    <location>
        <begin position="39"/>
        <end position="215"/>
    </location>
</feature>
<evidence type="ECO:0000256" key="3">
    <source>
        <dbReference type="ARBA" id="ARBA00022630"/>
    </source>
</evidence>
<dbReference type="GO" id="GO:0016491">
    <property type="term" value="F:oxidoreductase activity"/>
    <property type="evidence" value="ECO:0007669"/>
    <property type="project" value="UniProtKB-KW"/>
</dbReference>
<dbReference type="InterPro" id="IPR050416">
    <property type="entry name" value="FAD-linked_Oxidoreductase"/>
</dbReference>
<keyword evidence="5" id="KW-0560">Oxidoreductase</keyword>